<reference evidence="2" key="1">
    <citation type="submission" date="2016-10" db="EMBL/GenBank/DDBJ databases">
        <authorList>
            <person name="Varghese N."/>
            <person name="Submissions S."/>
        </authorList>
    </citation>
    <scope>NUCLEOTIDE SEQUENCE [LARGE SCALE GENOMIC DNA]</scope>
    <source>
        <strain evidence="2">CGMCC 4.3506</strain>
    </source>
</reference>
<evidence type="ECO:0000313" key="2">
    <source>
        <dbReference type="Proteomes" id="UP000199623"/>
    </source>
</evidence>
<sequence>MSLDDAVTVGAIIAPGIAEEGRAENWFRLISECYHDAVDDNGGSPPDWSGYWSSLSGKATDLTSAERDAFEAYMRSVMTPMEVVVDLAGDSRGAVVSAVLTKYRENQPVAQAAEEPFDEAMWGAYLTKWAGGWDGTEPTWADFAQGMRYWAGEEPAGATELTRRVEELLSHAESQDIPARTEFLAAYGIVTAAAEEPFDESLWGAYLTKWAGGWDGTEPTWADFAQGMRYWASEEPAGATELTRRVEELLSHAESQDIPARTEFLAAYGIVTAAGGGADDHAQVIQTLTETGATETIVQTLLEETIVPGLAEAIAEVPGAAELTAEEIQQILVEVLEEQFTADDASA</sequence>
<dbReference type="EMBL" id="FNCC01000001">
    <property type="protein sequence ID" value="SDF45970.1"/>
    <property type="molecule type" value="Genomic_DNA"/>
</dbReference>
<protein>
    <submittedName>
        <fullName evidence="1">Uncharacterized protein</fullName>
    </submittedName>
</protein>
<organism evidence="1 2">
    <name type="scientific">Lentzea fradiae</name>
    <dbReference type="NCBI Taxonomy" id="200378"/>
    <lineage>
        <taxon>Bacteria</taxon>
        <taxon>Bacillati</taxon>
        <taxon>Actinomycetota</taxon>
        <taxon>Actinomycetes</taxon>
        <taxon>Pseudonocardiales</taxon>
        <taxon>Pseudonocardiaceae</taxon>
        <taxon>Lentzea</taxon>
    </lineage>
</organism>
<keyword evidence="2" id="KW-1185">Reference proteome</keyword>
<evidence type="ECO:0000313" key="1">
    <source>
        <dbReference type="EMBL" id="SDF45970.1"/>
    </source>
</evidence>
<gene>
    <name evidence="1" type="ORF">SAMN05216553_101737</name>
</gene>
<name>A0A1G7LAB8_9PSEU</name>
<accession>A0A1G7LAB8</accession>
<dbReference type="RefSeq" id="WP_143035805.1">
    <property type="nucleotide sequence ID" value="NZ_FNCC01000001.1"/>
</dbReference>
<dbReference type="AlphaFoldDB" id="A0A1G7LAB8"/>
<dbReference type="Proteomes" id="UP000199623">
    <property type="component" value="Unassembled WGS sequence"/>
</dbReference>
<dbReference type="OrthoDB" id="9861616at2"/>
<proteinExistence type="predicted"/>